<reference evidence="3 4" key="1">
    <citation type="journal article" date="2019" name="Sci. Rep.">
        <title>Comparative genomics of chytrid fungi reveal insights into the obligate biotrophic and pathogenic lifestyle of Synchytrium endobioticum.</title>
        <authorList>
            <person name="van de Vossenberg B.T.L.H."/>
            <person name="Warris S."/>
            <person name="Nguyen H.D.T."/>
            <person name="van Gent-Pelzer M.P.E."/>
            <person name="Joly D.L."/>
            <person name="van de Geest H.C."/>
            <person name="Bonants P.J.M."/>
            <person name="Smith D.S."/>
            <person name="Levesque C.A."/>
            <person name="van der Lee T.A.J."/>
        </authorList>
    </citation>
    <scope>NUCLEOTIDE SEQUENCE [LARGE SCALE GENOMIC DNA]</scope>
    <source>
        <strain evidence="3 4">JEL517</strain>
    </source>
</reference>
<dbReference type="EMBL" id="QEAO01000057">
    <property type="protein sequence ID" value="TPX30771.1"/>
    <property type="molecule type" value="Genomic_DNA"/>
</dbReference>
<evidence type="ECO:0000313" key="3">
    <source>
        <dbReference type="EMBL" id="TPX30771.1"/>
    </source>
</evidence>
<organism evidence="3 4">
    <name type="scientific">Synchytrium microbalum</name>
    <dbReference type="NCBI Taxonomy" id="1806994"/>
    <lineage>
        <taxon>Eukaryota</taxon>
        <taxon>Fungi</taxon>
        <taxon>Fungi incertae sedis</taxon>
        <taxon>Chytridiomycota</taxon>
        <taxon>Chytridiomycota incertae sedis</taxon>
        <taxon>Chytridiomycetes</taxon>
        <taxon>Synchytriales</taxon>
        <taxon>Synchytriaceae</taxon>
        <taxon>Synchytrium</taxon>
    </lineage>
</organism>
<dbReference type="OrthoDB" id="2128458at2759"/>
<keyword evidence="4" id="KW-1185">Reference proteome</keyword>
<keyword evidence="2" id="KW-0472">Membrane</keyword>
<sequence length="518" mass="55745">MEEKISKEKRFTIPIWALLLSETIFVAGGLCLIIGLLFTYATTTSLTTFGTSLRNTLINQTIGNVTASLVQMEDALFTMTENALMMTFASLDPSVATNGGISSGMSLFKIVASSNTAAQSILSLAGSACRHIQACEGAGMGLGDNMMMAYSHSGNAFTIQDVSTGSGSSQTTAAYSYSVDSGTYRAVLNSSTFLTSIPWNYNASTWLATAGWTARTTSTPMWGADARSVVPVTGTSYFLIYLSYFRVFYPNMAIDTGNPAQHFSTMAWIGLSLSSLEGALSEFSVTPNGMVYIVTPTGLMVSSSIKNVSQINYGPTSYKAADSPNSYIRESNLYLTSQFGSLSNIPASGLSTTFSSSTGESLLCDVEWLNRTNLQWIVITVIPRSDIWGPVDANSRDVVISTIVVGIFGGLISVAMALALTQPIRLLQIQMVKAREFDFSGLKSGYLESRSIFTEINSMQTTFVQMLQKFANGIKQNKELLHGNIRSTVATSVARPSANAGHSENRTTSEIRKSVTRN</sequence>
<dbReference type="RefSeq" id="XP_031022359.1">
    <property type="nucleotide sequence ID" value="XM_031171674.1"/>
</dbReference>
<evidence type="ECO:0000256" key="1">
    <source>
        <dbReference type="SAM" id="MobiDB-lite"/>
    </source>
</evidence>
<feature type="region of interest" description="Disordered" evidence="1">
    <location>
        <begin position="492"/>
        <end position="518"/>
    </location>
</feature>
<evidence type="ECO:0000313" key="4">
    <source>
        <dbReference type="Proteomes" id="UP000319731"/>
    </source>
</evidence>
<dbReference type="AlphaFoldDB" id="A0A507BU60"/>
<keyword evidence="2" id="KW-1133">Transmembrane helix</keyword>
<gene>
    <name evidence="3" type="ORF">SmJEL517_g05748</name>
</gene>
<comment type="caution">
    <text evidence="3">The sequence shown here is derived from an EMBL/GenBank/DDBJ whole genome shotgun (WGS) entry which is preliminary data.</text>
</comment>
<name>A0A507BU60_9FUNG</name>
<dbReference type="GeneID" id="42006971"/>
<dbReference type="Proteomes" id="UP000319731">
    <property type="component" value="Unassembled WGS sequence"/>
</dbReference>
<proteinExistence type="predicted"/>
<feature type="transmembrane region" description="Helical" evidence="2">
    <location>
        <begin position="398"/>
        <end position="421"/>
    </location>
</feature>
<evidence type="ECO:0008006" key="5">
    <source>
        <dbReference type="Google" id="ProtNLM"/>
    </source>
</evidence>
<keyword evidence="2" id="KW-0812">Transmembrane</keyword>
<accession>A0A507BU60</accession>
<feature type="transmembrane region" description="Helical" evidence="2">
    <location>
        <begin position="12"/>
        <end position="38"/>
    </location>
</feature>
<protein>
    <recommendedName>
        <fullName evidence="5">HAMP domain-containing protein</fullName>
    </recommendedName>
</protein>
<evidence type="ECO:0000256" key="2">
    <source>
        <dbReference type="SAM" id="Phobius"/>
    </source>
</evidence>
<feature type="compositionally biased region" description="Basic and acidic residues" evidence="1">
    <location>
        <begin position="503"/>
        <end position="518"/>
    </location>
</feature>